<evidence type="ECO:0000259" key="1">
    <source>
        <dbReference type="PROSITE" id="PS51186"/>
    </source>
</evidence>
<dbReference type="Gene3D" id="3.40.630.30">
    <property type="match status" value="1"/>
</dbReference>
<organism evidence="2 3">
    <name type="scientific">Paludibacterium purpuratum</name>
    <dbReference type="NCBI Taxonomy" id="1144873"/>
    <lineage>
        <taxon>Bacteria</taxon>
        <taxon>Pseudomonadati</taxon>
        <taxon>Pseudomonadota</taxon>
        <taxon>Betaproteobacteria</taxon>
        <taxon>Neisseriales</taxon>
        <taxon>Chromobacteriaceae</taxon>
        <taxon>Paludibacterium</taxon>
    </lineage>
</organism>
<dbReference type="InterPro" id="IPR050276">
    <property type="entry name" value="MshD_Acetyltransferase"/>
</dbReference>
<proteinExistence type="predicted"/>
<name>A0A4R7B196_9NEIS</name>
<dbReference type="CDD" id="cd04301">
    <property type="entry name" value="NAT_SF"/>
    <property type="match status" value="1"/>
</dbReference>
<evidence type="ECO:0000313" key="3">
    <source>
        <dbReference type="Proteomes" id="UP000295611"/>
    </source>
</evidence>
<protein>
    <submittedName>
        <fullName evidence="2">Putative acetyltransferase</fullName>
    </submittedName>
</protein>
<evidence type="ECO:0000313" key="2">
    <source>
        <dbReference type="EMBL" id="TDR76461.1"/>
    </source>
</evidence>
<sequence>MTASFMNAESKSMTITLRQEQSADCQAIFELTRTAFLTAPHTSHTEQFIVDALRHSGQLALSLVAVDGDHLVGHVALSPVELSTGASGWYGVGPISVDPGRQRQGIGSLLMRQALNWLQAQHAAGCVLVGDPGYYARFDFFAHPDLIFPGIPAEYFLIQAFGGSIPKATVAFHPAFSAIA</sequence>
<dbReference type="GO" id="GO:0016747">
    <property type="term" value="F:acyltransferase activity, transferring groups other than amino-acyl groups"/>
    <property type="evidence" value="ECO:0007669"/>
    <property type="project" value="InterPro"/>
</dbReference>
<dbReference type="PROSITE" id="PS51186">
    <property type="entry name" value="GNAT"/>
    <property type="match status" value="1"/>
</dbReference>
<dbReference type="Proteomes" id="UP000295611">
    <property type="component" value="Unassembled WGS sequence"/>
</dbReference>
<gene>
    <name evidence="2" type="ORF">DFP86_11144</name>
</gene>
<dbReference type="InterPro" id="IPR000182">
    <property type="entry name" value="GNAT_dom"/>
</dbReference>
<dbReference type="InterPro" id="IPR016181">
    <property type="entry name" value="Acyl_CoA_acyltransferase"/>
</dbReference>
<dbReference type="AlphaFoldDB" id="A0A4R7B196"/>
<dbReference type="EMBL" id="SNZP01000011">
    <property type="protein sequence ID" value="TDR76461.1"/>
    <property type="molecule type" value="Genomic_DNA"/>
</dbReference>
<reference evidence="2 3" key="1">
    <citation type="submission" date="2019-03" db="EMBL/GenBank/DDBJ databases">
        <title>Genomic Encyclopedia of Type Strains, Phase III (KMG-III): the genomes of soil and plant-associated and newly described type strains.</title>
        <authorList>
            <person name="Whitman W."/>
        </authorList>
    </citation>
    <scope>NUCLEOTIDE SEQUENCE [LARGE SCALE GENOMIC DNA]</scope>
    <source>
        <strain evidence="2 3">CECT 8976</strain>
    </source>
</reference>
<keyword evidence="3" id="KW-1185">Reference proteome</keyword>
<dbReference type="Pfam" id="PF00583">
    <property type="entry name" value="Acetyltransf_1"/>
    <property type="match status" value="1"/>
</dbReference>
<keyword evidence="2" id="KW-0808">Transferase</keyword>
<feature type="domain" description="N-acetyltransferase" evidence="1">
    <location>
        <begin position="15"/>
        <end position="158"/>
    </location>
</feature>
<dbReference type="SUPFAM" id="SSF55729">
    <property type="entry name" value="Acyl-CoA N-acyltransferases (Nat)"/>
    <property type="match status" value="1"/>
</dbReference>
<dbReference type="PANTHER" id="PTHR43617">
    <property type="entry name" value="L-AMINO ACID N-ACETYLTRANSFERASE"/>
    <property type="match status" value="1"/>
</dbReference>
<accession>A0A4R7B196</accession>
<dbReference type="PANTHER" id="PTHR43617:SF2">
    <property type="entry name" value="UPF0039 PROTEIN SLL0451"/>
    <property type="match status" value="1"/>
</dbReference>
<comment type="caution">
    <text evidence="2">The sequence shown here is derived from an EMBL/GenBank/DDBJ whole genome shotgun (WGS) entry which is preliminary data.</text>
</comment>